<dbReference type="Proteomes" id="UP000006177">
    <property type="component" value="Chromosome"/>
</dbReference>
<proteinExistence type="predicted"/>
<organism evidence="1 2">
    <name type="scientific">Leptospirillum ferriphilum (strain ML-04)</name>
    <dbReference type="NCBI Taxonomy" id="1048260"/>
    <lineage>
        <taxon>Bacteria</taxon>
        <taxon>Pseudomonadati</taxon>
        <taxon>Nitrospirota</taxon>
        <taxon>Nitrospiria</taxon>
        <taxon>Nitrospirales</taxon>
        <taxon>Nitrospiraceae</taxon>
        <taxon>Leptospirillum</taxon>
    </lineage>
</organism>
<protein>
    <submittedName>
        <fullName evidence="1">Uncharacterized protein</fullName>
    </submittedName>
</protein>
<dbReference type="KEGG" id="lfi:LFML04_0569"/>
<dbReference type="HOGENOM" id="CLU_3253507_0_0_0"/>
<dbReference type="STRING" id="1048260.LFML04_0569"/>
<dbReference type="PATRIC" id="fig|1048260.3.peg.609"/>
<name>J9Z9K0_LEPFM</name>
<evidence type="ECO:0000313" key="2">
    <source>
        <dbReference type="Proteomes" id="UP000006177"/>
    </source>
</evidence>
<evidence type="ECO:0000313" key="1">
    <source>
        <dbReference type="EMBL" id="AFS52806.1"/>
    </source>
</evidence>
<dbReference type="EMBL" id="CP002919">
    <property type="protein sequence ID" value="AFS52806.1"/>
    <property type="molecule type" value="Genomic_DNA"/>
</dbReference>
<gene>
    <name evidence="1" type="ordered locus">LFML04_0569</name>
</gene>
<accession>J9Z9K0</accession>
<sequence>MKTPATTVADVGDPEPFFVERIGQILLRHRLLLIQISAEMPP</sequence>
<reference evidence="1 2" key="1">
    <citation type="journal article" date="2011" name="J. Microbiol.">
        <title>Complete genome of Leptospirillum ferriphilum ML-04 provides insight into its physiology and environmental adaptation.</title>
        <authorList>
            <person name="Mi S."/>
            <person name="Song J."/>
            <person name="Lin J."/>
            <person name="Che Y."/>
            <person name="Zheng H."/>
            <person name="Lin J."/>
        </authorList>
    </citation>
    <scope>NUCLEOTIDE SEQUENCE [LARGE SCALE GENOMIC DNA]</scope>
    <source>
        <strain evidence="1 2">ML-04</strain>
    </source>
</reference>
<dbReference type="AlphaFoldDB" id="J9Z9K0"/>